<evidence type="ECO:0000313" key="2">
    <source>
        <dbReference type="Proteomes" id="UP000292919"/>
    </source>
</evidence>
<accession>A0A6H3F8W1</accession>
<gene>
    <name evidence="1" type="ORF">EB812_08115</name>
</gene>
<keyword evidence="2" id="KW-1185">Reference proteome</keyword>
<sequence length="72" mass="7869">MMHEKAMSIHTALGEMLPRVSADDAEKLRICRRNLAALADLAQQLETSLPSPLSVEAFSRDAADCVQMGRSL</sequence>
<dbReference type="RefSeq" id="WP_130958042.1">
    <property type="nucleotide sequence ID" value="NZ_DBFBQU010000026.1"/>
</dbReference>
<proteinExistence type="predicted"/>
<dbReference type="EMBL" id="SIXC01000008">
    <property type="protein sequence ID" value="TBH79544.1"/>
    <property type="molecule type" value="Genomic_DNA"/>
</dbReference>
<evidence type="ECO:0000313" key="1">
    <source>
        <dbReference type="EMBL" id="TBH79544.1"/>
    </source>
</evidence>
<reference evidence="1 2" key="1">
    <citation type="submission" date="2018-12" db="EMBL/GenBank/DDBJ databases">
        <title>First genome draft of Desulfovibrio legallis sp. nov.</title>
        <authorList>
            <person name="Ben Dhia O."/>
            <person name="Najjari A."/>
            <person name="Ferjani R."/>
            <person name="Fhoula I."/>
            <person name="Fardeau M.-L."/>
            <person name="Boudabbous A."/>
            <person name="Ouzari H.I."/>
        </authorList>
    </citation>
    <scope>NUCLEOTIDE SEQUENCE [LARGE SCALE GENOMIC DNA]</scope>
    <source>
        <strain evidence="1 2">H1T</strain>
    </source>
</reference>
<protein>
    <submittedName>
        <fullName evidence="1">Uncharacterized protein</fullName>
    </submittedName>
</protein>
<organism evidence="1 2">
    <name type="scientific">Desulfovibrio legallii</name>
    <dbReference type="NCBI Taxonomy" id="571438"/>
    <lineage>
        <taxon>Bacteria</taxon>
        <taxon>Pseudomonadati</taxon>
        <taxon>Thermodesulfobacteriota</taxon>
        <taxon>Desulfovibrionia</taxon>
        <taxon>Desulfovibrionales</taxon>
        <taxon>Desulfovibrionaceae</taxon>
        <taxon>Desulfovibrio</taxon>
    </lineage>
</organism>
<dbReference type="AlphaFoldDB" id="A0A6H3F8W1"/>
<dbReference type="Proteomes" id="UP000292919">
    <property type="component" value="Unassembled WGS sequence"/>
</dbReference>
<comment type="caution">
    <text evidence="1">The sequence shown here is derived from an EMBL/GenBank/DDBJ whole genome shotgun (WGS) entry which is preliminary data.</text>
</comment>
<name>A0A6H3F8W1_9BACT</name>